<feature type="transmembrane region" description="Helical" evidence="1">
    <location>
        <begin position="235"/>
        <end position="256"/>
    </location>
</feature>
<protein>
    <submittedName>
        <fullName evidence="2">Uncharacterized protein</fullName>
    </submittedName>
</protein>
<dbReference type="AlphaFoldDB" id="A0A1M7ME91"/>
<evidence type="ECO:0000256" key="1">
    <source>
        <dbReference type="SAM" id="Phobius"/>
    </source>
</evidence>
<evidence type="ECO:0000313" key="3">
    <source>
        <dbReference type="Proteomes" id="UP000183983"/>
    </source>
</evidence>
<gene>
    <name evidence="2" type="ORF">SAMN05216593_104162</name>
</gene>
<dbReference type="STRING" id="1190415.SAMN05216593_104162"/>
<feature type="transmembrane region" description="Helical" evidence="1">
    <location>
        <begin position="62"/>
        <end position="85"/>
    </location>
</feature>
<evidence type="ECO:0000313" key="2">
    <source>
        <dbReference type="EMBL" id="SHM89214.1"/>
    </source>
</evidence>
<keyword evidence="1" id="KW-0812">Transmembrane</keyword>
<feature type="transmembrane region" description="Helical" evidence="1">
    <location>
        <begin position="26"/>
        <end position="50"/>
    </location>
</feature>
<keyword evidence="1" id="KW-1133">Transmembrane helix</keyword>
<dbReference type="Proteomes" id="UP000183983">
    <property type="component" value="Unassembled WGS sequence"/>
</dbReference>
<feature type="transmembrane region" description="Helical" evidence="1">
    <location>
        <begin position="287"/>
        <end position="311"/>
    </location>
</feature>
<proteinExistence type="predicted"/>
<sequence length="322" mass="35557">MLIGYRFERTAQGDLHIHTRNLLQDAIAVLLGPIAIAAPVIFIVCVTINGGSPLVDVGPLNALLMVLGILLLAALGLVIMVYTGFRETLLLLRLEGEGRRRTRNFFGRRERVQAVFSIDTPNYLELRRHAQSKPIYTQLWLVMRDGTEHRLTTSSVPIVPGSKRTDLLLSHLADYLNVAVPTEVVIDSSSGSAGIHTPAPAPAKVSAAKRVKQRPGQEPVSPLESTQKIGMPARAISALLGIFFAVLELTNVFQLVPSLFSGRLRVTGLRTRPTIYYWNEQPLAFSFHMLAGFVEVLIISVIAWTCLRIAIRGWIESNPLKR</sequence>
<reference evidence="2 3" key="1">
    <citation type="submission" date="2016-11" db="EMBL/GenBank/DDBJ databases">
        <authorList>
            <person name="Jaros S."/>
            <person name="Januszkiewicz K."/>
            <person name="Wedrychowicz H."/>
        </authorList>
    </citation>
    <scope>NUCLEOTIDE SEQUENCE [LARGE SCALE GENOMIC DNA]</scope>
    <source>
        <strain evidence="2 3">LMG 26898</strain>
    </source>
</reference>
<dbReference type="RefSeq" id="WP_073164798.1">
    <property type="nucleotide sequence ID" value="NZ_FRDA01000004.1"/>
</dbReference>
<dbReference type="OrthoDB" id="7020782at2"/>
<name>A0A1M7ME91_9PSED</name>
<keyword evidence="1" id="KW-0472">Membrane</keyword>
<dbReference type="EMBL" id="FRDA01000004">
    <property type="protein sequence ID" value="SHM89214.1"/>
    <property type="molecule type" value="Genomic_DNA"/>
</dbReference>
<accession>A0A1M7ME91</accession>
<organism evidence="2 3">
    <name type="scientific">Pseudomonas asturiensis</name>
    <dbReference type="NCBI Taxonomy" id="1190415"/>
    <lineage>
        <taxon>Bacteria</taxon>
        <taxon>Pseudomonadati</taxon>
        <taxon>Pseudomonadota</taxon>
        <taxon>Gammaproteobacteria</taxon>
        <taxon>Pseudomonadales</taxon>
        <taxon>Pseudomonadaceae</taxon>
        <taxon>Pseudomonas</taxon>
    </lineage>
</organism>